<gene>
    <name evidence="2" type="ORF">SAMN02745704_00126</name>
</gene>
<feature type="compositionally biased region" description="Basic residues" evidence="1">
    <location>
        <begin position="128"/>
        <end position="141"/>
    </location>
</feature>
<evidence type="ECO:0000313" key="3">
    <source>
        <dbReference type="Proteomes" id="UP000190027"/>
    </source>
</evidence>
<name>A0A1T4W267_9BACT</name>
<reference evidence="2 3" key="1">
    <citation type="submission" date="2017-02" db="EMBL/GenBank/DDBJ databases">
        <authorList>
            <person name="Peterson S.W."/>
        </authorList>
    </citation>
    <scope>NUCLEOTIDE SEQUENCE [LARGE SCALE GENOMIC DNA]</scope>
    <source>
        <strain evidence="2 3">DSM 16080</strain>
    </source>
</reference>
<dbReference type="EMBL" id="FUYC01000001">
    <property type="protein sequence ID" value="SKA71360.1"/>
    <property type="molecule type" value="Genomic_DNA"/>
</dbReference>
<dbReference type="InterPro" id="IPR058956">
    <property type="entry name" value="MamC"/>
</dbReference>
<sequence length="162" mass="15931">MTKKTSSNGTPGASTLGAVVFGALVGGTAAAAKGLRAVKNGESSREEALRNIARETGTTALAAGTAVAIMGRTGLGPVLTTAGMAVVATGTKYAMDSLLLSASVSAAPEHAPLTYPDESADSEPAKPKAVKSKTAKPKKTAPKSAKTESAETKAAADGASES</sequence>
<evidence type="ECO:0000256" key="1">
    <source>
        <dbReference type="SAM" id="MobiDB-lite"/>
    </source>
</evidence>
<dbReference type="Proteomes" id="UP000190027">
    <property type="component" value="Unassembled WGS sequence"/>
</dbReference>
<evidence type="ECO:0000313" key="2">
    <source>
        <dbReference type="EMBL" id="SKA71360.1"/>
    </source>
</evidence>
<organism evidence="2 3">
    <name type="scientific">Paucidesulfovibrio gracilis DSM 16080</name>
    <dbReference type="NCBI Taxonomy" id="1121449"/>
    <lineage>
        <taxon>Bacteria</taxon>
        <taxon>Pseudomonadati</taxon>
        <taxon>Thermodesulfobacteriota</taxon>
        <taxon>Desulfovibrionia</taxon>
        <taxon>Desulfovibrionales</taxon>
        <taxon>Desulfovibrionaceae</taxon>
        <taxon>Paucidesulfovibrio</taxon>
    </lineage>
</organism>
<accession>A0A1T4W267</accession>
<dbReference type="AlphaFoldDB" id="A0A1T4W267"/>
<proteinExistence type="predicted"/>
<protein>
    <submittedName>
        <fullName evidence="2">Uncharacterized protein</fullName>
    </submittedName>
</protein>
<keyword evidence="3" id="KW-1185">Reference proteome</keyword>
<dbReference type="STRING" id="1121449.SAMN02745704_00126"/>
<dbReference type="RefSeq" id="WP_078715718.1">
    <property type="nucleotide sequence ID" value="NZ_FUYC01000001.1"/>
</dbReference>
<dbReference type="Pfam" id="PF26373">
    <property type="entry name" value="MamC"/>
    <property type="match status" value="1"/>
</dbReference>
<feature type="region of interest" description="Disordered" evidence="1">
    <location>
        <begin position="111"/>
        <end position="162"/>
    </location>
</feature>